<protein>
    <recommendedName>
        <fullName evidence="3">Core-binding (CB) domain-containing protein</fullName>
    </recommendedName>
</protein>
<dbReference type="InterPro" id="IPR011010">
    <property type="entry name" value="DNA_brk_join_enz"/>
</dbReference>
<keyword evidence="1" id="KW-0233">DNA recombination</keyword>
<dbReference type="Gene3D" id="1.10.443.10">
    <property type="entry name" value="Intergrase catalytic core"/>
    <property type="match status" value="1"/>
</dbReference>
<dbReference type="EMBL" id="LAZR01000133">
    <property type="protein sequence ID" value="KKN87852.1"/>
    <property type="molecule type" value="Genomic_DNA"/>
</dbReference>
<proteinExistence type="predicted"/>
<accession>A0A0F9UKI7</accession>
<evidence type="ECO:0000256" key="1">
    <source>
        <dbReference type="ARBA" id="ARBA00023172"/>
    </source>
</evidence>
<evidence type="ECO:0000313" key="2">
    <source>
        <dbReference type="EMBL" id="KKN87852.1"/>
    </source>
</evidence>
<organism evidence="2">
    <name type="scientific">marine sediment metagenome</name>
    <dbReference type="NCBI Taxonomy" id="412755"/>
    <lineage>
        <taxon>unclassified sequences</taxon>
        <taxon>metagenomes</taxon>
        <taxon>ecological metagenomes</taxon>
    </lineage>
</organism>
<dbReference type="InterPro" id="IPR013762">
    <property type="entry name" value="Integrase-like_cat_sf"/>
</dbReference>
<name>A0A0F9UKI7_9ZZZZ</name>
<dbReference type="SUPFAM" id="SSF56349">
    <property type="entry name" value="DNA breaking-rejoining enzymes"/>
    <property type="match status" value="1"/>
</dbReference>
<evidence type="ECO:0008006" key="3">
    <source>
        <dbReference type="Google" id="ProtNLM"/>
    </source>
</evidence>
<dbReference type="GO" id="GO:0015074">
    <property type="term" value="P:DNA integration"/>
    <property type="evidence" value="ECO:0007669"/>
    <property type="project" value="InterPro"/>
</dbReference>
<dbReference type="GO" id="GO:0006310">
    <property type="term" value="P:DNA recombination"/>
    <property type="evidence" value="ECO:0007669"/>
    <property type="project" value="UniProtKB-KW"/>
</dbReference>
<sequence length="489" mass="55277">MDNQKESSRSSRRMVWAEIDGKHTHETATGVKVHIWERDGKCIARGRHNGRQFGEALGWDPKEAASALRRLLTQIEDRTYLVPSDPVRKLRDKRKQTSVKRITIDDLSDRYIADVLRKRGNETAKRYKDWLEHVRAYLAQPEVAKKTKLAIDATEEMVLDLKTFLCTRKVPRNGHANSPKQPMSPKGVRDVLETLARVFTFGQKEGLLPAEFRNPVTPEIIGPKPKVDPIRPIPYPLKDRIAMVRHADKFQLSHVVPRFVLPVRPAELAGLLIPEMDIEDRVLRLRTRFKGRDWTKSKTSFSVPFPCELLPLIVAAVAGRTDGPVFRARRFFDGSKKPKTRIADSGDMDTIVERTLAKAASSIDGPADTKPIVRKALVRAGGITTDELAREFKKLRRAAGVESSESSYKLRSSVLTDMTASGVSKIVQEYLAGHALRGTLDEYYIVRTLEDIATQMERYWEYARDLLDAIQERAVQLGLSDLEGGDTYA</sequence>
<comment type="caution">
    <text evidence="2">The sequence shown here is derived from an EMBL/GenBank/DDBJ whole genome shotgun (WGS) entry which is preliminary data.</text>
</comment>
<dbReference type="GO" id="GO:0003677">
    <property type="term" value="F:DNA binding"/>
    <property type="evidence" value="ECO:0007669"/>
    <property type="project" value="InterPro"/>
</dbReference>
<gene>
    <name evidence="2" type="ORF">LCGC14_0253830</name>
</gene>
<dbReference type="AlphaFoldDB" id="A0A0F9UKI7"/>
<reference evidence="2" key="1">
    <citation type="journal article" date="2015" name="Nature">
        <title>Complex archaea that bridge the gap between prokaryotes and eukaryotes.</title>
        <authorList>
            <person name="Spang A."/>
            <person name="Saw J.H."/>
            <person name="Jorgensen S.L."/>
            <person name="Zaremba-Niedzwiedzka K."/>
            <person name="Martijn J."/>
            <person name="Lind A.E."/>
            <person name="van Eijk R."/>
            <person name="Schleper C."/>
            <person name="Guy L."/>
            <person name="Ettema T.J."/>
        </authorList>
    </citation>
    <scope>NUCLEOTIDE SEQUENCE</scope>
</reference>